<evidence type="ECO:0000256" key="6">
    <source>
        <dbReference type="ARBA" id="ARBA00022989"/>
    </source>
</evidence>
<evidence type="ECO:0000256" key="11">
    <source>
        <dbReference type="SAM" id="Phobius"/>
    </source>
</evidence>
<evidence type="ECO:0000256" key="10">
    <source>
        <dbReference type="SAM" id="MobiDB-lite"/>
    </source>
</evidence>
<evidence type="ECO:0000256" key="12">
    <source>
        <dbReference type="SAM" id="SignalP"/>
    </source>
</evidence>
<name>A0AAV6Z529_ENGPU</name>
<dbReference type="AlphaFoldDB" id="A0AAV6Z529"/>
<keyword evidence="8" id="KW-0675">Receptor</keyword>
<keyword evidence="6 11" id="KW-1133">Transmembrane helix</keyword>
<reference evidence="14" key="1">
    <citation type="thesis" date="2020" institute="ProQuest LLC" country="789 East Eisenhower Parkway, Ann Arbor, MI, USA">
        <title>Comparative Genomics and Chromosome Evolution.</title>
        <authorList>
            <person name="Mudd A.B."/>
        </authorList>
    </citation>
    <scope>NUCLEOTIDE SEQUENCE</scope>
    <source>
        <strain evidence="14">237g6f4</strain>
        <tissue evidence="14">Blood</tissue>
    </source>
</reference>
<feature type="transmembrane region" description="Helical" evidence="11">
    <location>
        <begin position="616"/>
        <end position="637"/>
    </location>
</feature>
<gene>
    <name evidence="15" type="ORF">GDO81_021853</name>
    <name evidence="14" type="ORF">GDO81_022850</name>
</gene>
<evidence type="ECO:0000256" key="5">
    <source>
        <dbReference type="ARBA" id="ARBA00022737"/>
    </source>
</evidence>
<comment type="caution">
    <text evidence="14">The sequence shown here is derived from an EMBL/GenBank/DDBJ whole genome shotgun (WGS) entry which is preliminary data.</text>
</comment>
<feature type="domain" description="Fibronectin type-III" evidence="13">
    <location>
        <begin position="512"/>
        <end position="610"/>
    </location>
</feature>
<dbReference type="InterPro" id="IPR003961">
    <property type="entry name" value="FN3_dom"/>
</dbReference>
<dbReference type="Proteomes" id="UP000824782">
    <property type="component" value="Unassembled WGS sequence"/>
</dbReference>
<protein>
    <recommendedName>
        <fullName evidence="13">Fibronectin type-III domain-containing protein</fullName>
    </recommendedName>
</protein>
<dbReference type="PROSITE" id="PS50853">
    <property type="entry name" value="FN3"/>
    <property type="match status" value="3"/>
</dbReference>
<evidence type="ECO:0000259" key="13">
    <source>
        <dbReference type="PROSITE" id="PS50853"/>
    </source>
</evidence>
<organism evidence="14 16">
    <name type="scientific">Engystomops pustulosus</name>
    <name type="common">Tungara frog</name>
    <name type="synonym">Physalaemus pustulosus</name>
    <dbReference type="NCBI Taxonomy" id="76066"/>
    <lineage>
        <taxon>Eukaryota</taxon>
        <taxon>Metazoa</taxon>
        <taxon>Chordata</taxon>
        <taxon>Craniata</taxon>
        <taxon>Vertebrata</taxon>
        <taxon>Euteleostomi</taxon>
        <taxon>Amphibia</taxon>
        <taxon>Batrachia</taxon>
        <taxon>Anura</taxon>
        <taxon>Neobatrachia</taxon>
        <taxon>Hyloidea</taxon>
        <taxon>Leptodactylidae</taxon>
        <taxon>Leiuperinae</taxon>
        <taxon>Engystomops</taxon>
    </lineage>
</organism>
<evidence type="ECO:0000313" key="15">
    <source>
        <dbReference type="EMBL" id="KAG8549252.1"/>
    </source>
</evidence>
<comment type="subcellular location">
    <subcellularLocation>
        <location evidence="1">Membrane</location>
        <topology evidence="1">Single-pass type I membrane protein</topology>
    </subcellularLocation>
</comment>
<evidence type="ECO:0000256" key="3">
    <source>
        <dbReference type="ARBA" id="ARBA00022692"/>
    </source>
</evidence>
<proteinExistence type="inferred from homology"/>
<dbReference type="InterPro" id="IPR052672">
    <property type="entry name" value="Type1_Cytokine_Rcpt_Type2"/>
</dbReference>
<comment type="similarity">
    <text evidence="2">Belongs to the type I cytokine receptor family. Type 2 subfamily.</text>
</comment>
<feature type="domain" description="Fibronectin type-III" evidence="13">
    <location>
        <begin position="122"/>
        <end position="216"/>
    </location>
</feature>
<evidence type="ECO:0000313" key="14">
    <source>
        <dbReference type="EMBL" id="KAG8544246.1"/>
    </source>
</evidence>
<feature type="chain" id="PRO_5044715426" description="Fibronectin type-III domain-containing protein" evidence="12">
    <location>
        <begin position="26"/>
        <end position="902"/>
    </location>
</feature>
<dbReference type="EMBL" id="WNYA01002465">
    <property type="protein sequence ID" value="KAG8544246.1"/>
    <property type="molecule type" value="Genomic_DNA"/>
</dbReference>
<dbReference type="PANTHER" id="PTHR48423">
    <property type="entry name" value="INTERLEUKIN-27 RECEPTOR SUBUNIT ALPHA"/>
    <property type="match status" value="1"/>
</dbReference>
<dbReference type="SMART" id="SM00060">
    <property type="entry name" value="FN3"/>
    <property type="match status" value="4"/>
</dbReference>
<keyword evidence="4 12" id="KW-0732">Signal</keyword>
<keyword evidence="7 11" id="KW-0472">Membrane</keyword>
<dbReference type="SUPFAM" id="SSF49265">
    <property type="entry name" value="Fibronectin type III"/>
    <property type="match status" value="4"/>
</dbReference>
<feature type="domain" description="Fibronectin type-III" evidence="13">
    <location>
        <begin position="220"/>
        <end position="310"/>
    </location>
</feature>
<accession>A0AAV6Z529</accession>
<keyword evidence="9" id="KW-0325">Glycoprotein</keyword>
<evidence type="ECO:0000256" key="8">
    <source>
        <dbReference type="ARBA" id="ARBA00023170"/>
    </source>
</evidence>
<evidence type="ECO:0000256" key="4">
    <source>
        <dbReference type="ARBA" id="ARBA00022729"/>
    </source>
</evidence>
<evidence type="ECO:0000313" key="16">
    <source>
        <dbReference type="Proteomes" id="UP000824782"/>
    </source>
</evidence>
<dbReference type="InterPro" id="IPR036116">
    <property type="entry name" value="FN3_sf"/>
</dbReference>
<evidence type="ECO:0000256" key="9">
    <source>
        <dbReference type="ARBA" id="ARBA00023180"/>
    </source>
</evidence>
<dbReference type="InterPro" id="IPR013783">
    <property type="entry name" value="Ig-like_fold"/>
</dbReference>
<evidence type="ECO:0000256" key="7">
    <source>
        <dbReference type="ARBA" id="ARBA00023136"/>
    </source>
</evidence>
<dbReference type="CDD" id="cd00063">
    <property type="entry name" value="FN3"/>
    <property type="match status" value="2"/>
</dbReference>
<dbReference type="Gene3D" id="2.60.40.10">
    <property type="entry name" value="Immunoglobulins"/>
    <property type="match status" value="4"/>
</dbReference>
<feature type="region of interest" description="Disordered" evidence="10">
    <location>
        <begin position="740"/>
        <end position="770"/>
    </location>
</feature>
<evidence type="ECO:0000256" key="1">
    <source>
        <dbReference type="ARBA" id="ARBA00004479"/>
    </source>
</evidence>
<evidence type="ECO:0000256" key="2">
    <source>
        <dbReference type="ARBA" id="ARBA00008921"/>
    </source>
</evidence>
<keyword evidence="3 11" id="KW-0812">Transmembrane</keyword>
<dbReference type="EMBL" id="WNYA01000209">
    <property type="protein sequence ID" value="KAG8549252.1"/>
    <property type="molecule type" value="Genomic_DNA"/>
</dbReference>
<feature type="signal peptide" evidence="12">
    <location>
        <begin position="1"/>
        <end position="25"/>
    </location>
</feature>
<sequence length="902" mass="101499">MDRRFWLLWMTVIISTMWIPMRSTAAEICPAARMTASPGPVIHHGRPINLTCTLTGNTKHCNPGSREDVKIYRNKTSLPGIVRKGSVTVQDPQPPPGETVYFCWKCKTLCVMSVFAGVPPDQPRSITCEQEGERGKVLCSWDSGRETFLETSYTLQLWQQTHNVTISGQCRSQSDQSVLLPLSITAGGVYTVLVRTYNELGEKASLPYTFTYTDAVKPYPPDDIAVTCDTSHTCAVTIRTPQDVRHFQIRYRIMNERVWEQVQILDSRSLSLHRLRALSQYEFQAACKYVINGGKWSNWSKVVVHETPEEAPGDKTYVWYRLQGSNGEATIFWKYMNVSEFRGRIQFYQVMIQDIGRHGGHIENTTNTRLSRNIGSEGCDITVSAHNSMGSSPPTSIRVTTHSLSGFPAPTNLISQPRGPGTITLRWELPPGIKSVGDQIVAWEDPIGRDPGHTDWILVPKDNRLVTISGLWKPYICYELYVYLLWDGRAGLPGKTQGSTPQIVSLLVSAAPLTGPKFKYEIPKKNTILVTWQEIPVEARMGCITHYTIYVRATSQTTRIIQVSSDQSPYYRYEIDDVKRNVQYSLEMTSSNVAGESPPSPLISASIQPHVSEDTMVVVAFGVVLLCVGFALSISLAKRRMQLFLSGILPQWWSKPVPDPANCEWAKEYILNKEKTEFLTNVTASVSDFDDDYDDTESLEVVEMTSDDDDEEEESSTAVFSYKLDIINITQGESNITSTDTETIKPAQDAGYRSLAPDDQDHRARTPSTYPLRHDMKSVEYLLHQDIQSSDNPTHQEIKSSDYLVQQNHHLLDSRAEPGDYLSHRGMKPPPSLIQQDVNTLSYIVKSADPVHNEITVNYLPKNMLAIMEASNKDLWPGITRERPHNPISLDTVQIDWTEGST</sequence>
<keyword evidence="16" id="KW-1185">Reference proteome</keyword>
<dbReference type="GO" id="GO:0005886">
    <property type="term" value="C:plasma membrane"/>
    <property type="evidence" value="ECO:0007669"/>
    <property type="project" value="UniProtKB-ARBA"/>
</dbReference>
<keyword evidence="5" id="KW-0677">Repeat</keyword>
<dbReference type="PANTHER" id="PTHR48423:SF1">
    <property type="entry name" value="INTERLEUKIN-27 RECEPTOR SUBUNIT ALPHA"/>
    <property type="match status" value="1"/>
</dbReference>